<proteinExistence type="inferred from homology"/>
<sequence length="160" mass="17278">MRIIKTTLIITTAALVIGLVDIGSSSASVNDEDSKVILSIDSSPTIADVEYEPVGNWVASWYGPGFHGRLTANGEIYDQMALTAAHKELPFGTYLRVTNLRNGKSVVVKINDRGPYIEGRDIDLSKGAATALGMIHPGVIKVRIEKLKPSEEVLPVYALN</sequence>
<dbReference type="PATRIC" id="fig|1191523.3.peg.1300"/>
<dbReference type="STRING" id="1191523.MROS_1222"/>
<dbReference type="KEGG" id="mro:MROS_1222"/>
<gene>
    <name evidence="3" type="primary">rlpA</name>
    <name evidence="6" type="ordered locus">MROS_1222</name>
</gene>
<dbReference type="AlphaFoldDB" id="I6ZQX8"/>
<dbReference type="EMBL" id="CP003557">
    <property type="protein sequence ID" value="AFN74459.1"/>
    <property type="molecule type" value="Genomic_DNA"/>
</dbReference>
<dbReference type="HAMAP" id="MF_02071">
    <property type="entry name" value="RlpA"/>
    <property type="match status" value="1"/>
</dbReference>
<comment type="function">
    <text evidence="3">Lytic transglycosylase with a strong preference for naked glycan strands that lack stem peptides.</text>
</comment>
<evidence type="ECO:0000256" key="4">
    <source>
        <dbReference type="RuleBase" id="RU003495"/>
    </source>
</evidence>
<dbReference type="PANTHER" id="PTHR34183">
    <property type="entry name" value="ENDOLYTIC PEPTIDOGLYCAN TRANSGLYCOSYLASE RLPA"/>
    <property type="match status" value="1"/>
</dbReference>
<dbReference type="GO" id="GO:0008932">
    <property type="term" value="F:lytic endotransglycosylase activity"/>
    <property type="evidence" value="ECO:0007669"/>
    <property type="project" value="UniProtKB-UniRule"/>
</dbReference>
<feature type="domain" description="RlpA-like protein double-psi beta-barrel" evidence="5">
    <location>
        <begin position="58"/>
        <end position="144"/>
    </location>
</feature>
<dbReference type="NCBIfam" id="TIGR00413">
    <property type="entry name" value="rlpA"/>
    <property type="match status" value="1"/>
</dbReference>
<dbReference type="GO" id="GO:0000270">
    <property type="term" value="P:peptidoglycan metabolic process"/>
    <property type="evidence" value="ECO:0007669"/>
    <property type="project" value="UniProtKB-UniRule"/>
</dbReference>
<protein>
    <recommendedName>
        <fullName evidence="3">Probable endolytic peptidoglycan transglycosylase RlpA</fullName>
        <ecNumber evidence="3">4.2.2.-</ecNumber>
    </recommendedName>
</protein>
<evidence type="ECO:0000256" key="1">
    <source>
        <dbReference type="ARBA" id="ARBA00023239"/>
    </source>
</evidence>
<comment type="similarity">
    <text evidence="3 4">Belongs to the RlpA family.</text>
</comment>
<evidence type="ECO:0000256" key="2">
    <source>
        <dbReference type="ARBA" id="ARBA00023316"/>
    </source>
</evidence>
<dbReference type="InterPro" id="IPR034718">
    <property type="entry name" value="RlpA"/>
</dbReference>
<dbReference type="Gene3D" id="2.40.40.10">
    <property type="entry name" value="RlpA-like domain"/>
    <property type="match status" value="1"/>
</dbReference>
<dbReference type="EC" id="4.2.2.-" evidence="3"/>
<evidence type="ECO:0000313" key="6">
    <source>
        <dbReference type="EMBL" id="AFN74459.1"/>
    </source>
</evidence>
<accession>I6ZQX8</accession>
<dbReference type="CDD" id="cd22268">
    <property type="entry name" value="DPBB_RlpA-like"/>
    <property type="match status" value="1"/>
</dbReference>
<dbReference type="Pfam" id="PF03330">
    <property type="entry name" value="DPBB_1"/>
    <property type="match status" value="1"/>
</dbReference>
<dbReference type="HOGENOM" id="CLU_042923_6_4_10"/>
<dbReference type="eggNOG" id="COG0797">
    <property type="taxonomic scope" value="Bacteria"/>
</dbReference>
<dbReference type="InterPro" id="IPR012997">
    <property type="entry name" value="RplA"/>
</dbReference>
<dbReference type="InterPro" id="IPR009009">
    <property type="entry name" value="RlpA-like_DPBB"/>
</dbReference>
<reference evidence="6 7" key="1">
    <citation type="journal article" date="2013" name="PLoS ONE">
        <title>Genomic analysis of Melioribacter roseus, facultatively anaerobic organotrophic bacterium representing a novel deep lineage within Bacteriodetes/Chlorobi group.</title>
        <authorList>
            <person name="Kadnikov V.V."/>
            <person name="Mardanov A.V."/>
            <person name="Podosokorskaya O.A."/>
            <person name="Gavrilov S.N."/>
            <person name="Kublanov I.V."/>
            <person name="Beletsky A.V."/>
            <person name="Bonch-Osmolovskaya E.A."/>
            <person name="Ravin N.V."/>
        </authorList>
    </citation>
    <scope>NUCLEOTIDE SEQUENCE [LARGE SCALE GENOMIC DNA]</scope>
    <source>
        <strain evidence="7">JCM 17771 / P3M-2</strain>
    </source>
</reference>
<organism evidence="6 7">
    <name type="scientific">Melioribacter roseus (strain DSM 23840 / JCM 17771 / VKM B-2668 / P3M-2)</name>
    <dbReference type="NCBI Taxonomy" id="1191523"/>
    <lineage>
        <taxon>Bacteria</taxon>
        <taxon>Pseudomonadati</taxon>
        <taxon>Ignavibacteriota</taxon>
        <taxon>Ignavibacteria</taxon>
        <taxon>Ignavibacteriales</taxon>
        <taxon>Melioribacteraceae</taxon>
        <taxon>Melioribacter</taxon>
    </lineage>
</organism>
<keyword evidence="6" id="KW-0449">Lipoprotein</keyword>
<evidence type="ECO:0000259" key="5">
    <source>
        <dbReference type="Pfam" id="PF03330"/>
    </source>
</evidence>
<dbReference type="GO" id="GO:0071555">
    <property type="term" value="P:cell wall organization"/>
    <property type="evidence" value="ECO:0007669"/>
    <property type="project" value="UniProtKB-KW"/>
</dbReference>
<dbReference type="Proteomes" id="UP000009011">
    <property type="component" value="Chromosome"/>
</dbReference>
<keyword evidence="1 3" id="KW-0456">Lyase</keyword>
<evidence type="ECO:0000256" key="3">
    <source>
        <dbReference type="HAMAP-Rule" id="MF_02071"/>
    </source>
</evidence>
<dbReference type="InterPro" id="IPR036908">
    <property type="entry name" value="RlpA-like_sf"/>
</dbReference>
<dbReference type="SUPFAM" id="SSF50685">
    <property type="entry name" value="Barwin-like endoglucanases"/>
    <property type="match status" value="1"/>
</dbReference>
<keyword evidence="7" id="KW-1185">Reference proteome</keyword>
<name>I6ZQX8_MELRP</name>
<dbReference type="OrthoDB" id="9779128at2"/>
<dbReference type="PANTHER" id="PTHR34183:SF1">
    <property type="entry name" value="ENDOLYTIC PEPTIDOGLYCAN TRANSGLYCOSYLASE RLPA"/>
    <property type="match status" value="1"/>
</dbReference>
<evidence type="ECO:0000313" key="7">
    <source>
        <dbReference type="Proteomes" id="UP000009011"/>
    </source>
</evidence>
<keyword evidence="2 3" id="KW-0961">Cell wall biogenesis/degradation</keyword>